<accession>X1MLX4</accession>
<evidence type="ECO:0000259" key="1">
    <source>
        <dbReference type="Pfam" id="PF13751"/>
    </source>
</evidence>
<sequence>HVAQNTSGRRSAVPDAIACSAGYAVSQQKRKLIEQGFGWIKTVGRMRQVMVRGLKKVDQMFVLSMAAYNLVRMRSLGQIRPQLQ</sequence>
<protein>
    <recommendedName>
        <fullName evidence="1">Transposase DDE domain-containing protein</fullName>
    </recommendedName>
</protein>
<dbReference type="Pfam" id="PF13751">
    <property type="entry name" value="DDE_Tnp_1_6"/>
    <property type="match status" value="1"/>
</dbReference>
<gene>
    <name evidence="2" type="ORF">S06H3_48883</name>
</gene>
<dbReference type="InterPro" id="IPR025668">
    <property type="entry name" value="Tnp_DDE_dom"/>
</dbReference>
<dbReference type="EMBL" id="BARV01030815">
    <property type="protein sequence ID" value="GAI32632.1"/>
    <property type="molecule type" value="Genomic_DNA"/>
</dbReference>
<name>X1MLX4_9ZZZZ</name>
<dbReference type="AlphaFoldDB" id="X1MLX4"/>
<reference evidence="2" key="1">
    <citation type="journal article" date="2014" name="Front. Microbiol.">
        <title>High frequency of phylogenetically diverse reductive dehalogenase-homologous genes in deep subseafloor sedimentary metagenomes.</title>
        <authorList>
            <person name="Kawai M."/>
            <person name="Futagami T."/>
            <person name="Toyoda A."/>
            <person name="Takaki Y."/>
            <person name="Nishi S."/>
            <person name="Hori S."/>
            <person name="Arai W."/>
            <person name="Tsubouchi T."/>
            <person name="Morono Y."/>
            <person name="Uchiyama I."/>
            <person name="Ito T."/>
            <person name="Fujiyama A."/>
            <person name="Inagaki F."/>
            <person name="Takami H."/>
        </authorList>
    </citation>
    <scope>NUCLEOTIDE SEQUENCE</scope>
    <source>
        <strain evidence="2">Expedition CK06-06</strain>
    </source>
</reference>
<feature type="non-terminal residue" evidence="2">
    <location>
        <position position="1"/>
    </location>
</feature>
<proteinExistence type="predicted"/>
<evidence type="ECO:0000313" key="2">
    <source>
        <dbReference type="EMBL" id="GAI32632.1"/>
    </source>
</evidence>
<feature type="domain" description="Transposase DDE" evidence="1">
    <location>
        <begin position="20"/>
        <end position="73"/>
    </location>
</feature>
<organism evidence="2">
    <name type="scientific">marine sediment metagenome</name>
    <dbReference type="NCBI Taxonomy" id="412755"/>
    <lineage>
        <taxon>unclassified sequences</taxon>
        <taxon>metagenomes</taxon>
        <taxon>ecological metagenomes</taxon>
    </lineage>
</organism>
<comment type="caution">
    <text evidence="2">The sequence shown here is derived from an EMBL/GenBank/DDBJ whole genome shotgun (WGS) entry which is preliminary data.</text>
</comment>